<dbReference type="GO" id="GO:0004470">
    <property type="term" value="F:malic enzyme activity"/>
    <property type="evidence" value="ECO:0007669"/>
    <property type="project" value="InterPro"/>
</dbReference>
<dbReference type="SMART" id="SM01274">
    <property type="entry name" value="malic"/>
    <property type="match status" value="1"/>
</dbReference>
<sequence length="74" mass="7660">STQRDLSLAYSPGVAVPCEAIAENPETAYDYTTKGNLVAVITNGSAVLGLGNLGALASKPVMEGKSVLFKRFAD</sequence>
<dbReference type="GO" id="GO:0016616">
    <property type="term" value="F:oxidoreductase activity, acting on the CH-OH group of donors, NAD or NADP as acceptor"/>
    <property type="evidence" value="ECO:0007669"/>
    <property type="project" value="InterPro"/>
</dbReference>
<organism evidence="3 4">
    <name type="scientific">Vibrio marinisediminis</name>
    <dbReference type="NCBI Taxonomy" id="2758441"/>
    <lineage>
        <taxon>Bacteria</taxon>
        <taxon>Pseudomonadati</taxon>
        <taxon>Pseudomonadota</taxon>
        <taxon>Gammaproteobacteria</taxon>
        <taxon>Vibrionales</taxon>
        <taxon>Vibrionaceae</taxon>
        <taxon>Vibrio</taxon>
    </lineage>
</organism>
<proteinExistence type="predicted"/>
<feature type="non-terminal residue" evidence="3">
    <location>
        <position position="74"/>
    </location>
</feature>
<dbReference type="Gene3D" id="3.40.50.10380">
    <property type="entry name" value="Malic enzyme, N-terminal domain"/>
    <property type="match status" value="1"/>
</dbReference>
<dbReference type="InterPro" id="IPR037062">
    <property type="entry name" value="Malic_N_dom_sf"/>
</dbReference>
<gene>
    <name evidence="3" type="ORF">H2O73_21710</name>
</gene>
<comment type="caution">
    <text evidence="3">The sequence shown here is derived from an EMBL/GenBank/DDBJ whole genome shotgun (WGS) entry which is preliminary data.</text>
</comment>
<dbReference type="SUPFAM" id="SSF53223">
    <property type="entry name" value="Aminoacid dehydrogenase-like, N-terminal domain"/>
    <property type="match status" value="1"/>
</dbReference>
<name>A0A7W2FVF0_9VIBR</name>
<accession>A0A7W2FVF0</accession>
<feature type="non-terminal residue" evidence="3">
    <location>
        <position position="1"/>
    </location>
</feature>
<protein>
    <recommendedName>
        <fullName evidence="2">Malic enzyme N-terminal domain-containing protein</fullName>
    </recommendedName>
</protein>
<dbReference type="InterPro" id="IPR012301">
    <property type="entry name" value="Malic_N_dom"/>
</dbReference>
<dbReference type="Pfam" id="PF00390">
    <property type="entry name" value="malic"/>
    <property type="match status" value="1"/>
</dbReference>
<evidence type="ECO:0000259" key="2">
    <source>
        <dbReference type="SMART" id="SM01274"/>
    </source>
</evidence>
<dbReference type="InterPro" id="IPR046346">
    <property type="entry name" value="Aminoacid_DH-like_N_sf"/>
</dbReference>
<dbReference type="AlphaFoldDB" id="A0A7W2FVF0"/>
<feature type="domain" description="Malic enzyme N-terminal" evidence="2">
    <location>
        <begin position="1"/>
        <end position="74"/>
    </location>
</feature>
<evidence type="ECO:0000313" key="3">
    <source>
        <dbReference type="EMBL" id="MBA5764969.1"/>
    </source>
</evidence>
<keyword evidence="4" id="KW-1185">Reference proteome</keyword>
<dbReference type="EMBL" id="JACFYF010000445">
    <property type="protein sequence ID" value="MBA5764969.1"/>
    <property type="molecule type" value="Genomic_DNA"/>
</dbReference>
<dbReference type="InterPro" id="IPR051674">
    <property type="entry name" value="Malate_Decarboxylase"/>
</dbReference>
<evidence type="ECO:0000313" key="4">
    <source>
        <dbReference type="Proteomes" id="UP000571701"/>
    </source>
</evidence>
<evidence type="ECO:0000256" key="1">
    <source>
        <dbReference type="ARBA" id="ARBA00023002"/>
    </source>
</evidence>
<reference evidence="3 4" key="1">
    <citation type="submission" date="2020-07" db="EMBL/GenBank/DDBJ databases">
        <title>Vibrio marinisediminis sp. nov., isolated from marine sediment.</title>
        <authorList>
            <person name="Ji X."/>
        </authorList>
    </citation>
    <scope>NUCLEOTIDE SEQUENCE [LARGE SCALE GENOMIC DNA]</scope>
    <source>
        <strain evidence="3 4">404</strain>
    </source>
</reference>
<dbReference type="Proteomes" id="UP000571701">
    <property type="component" value="Unassembled WGS sequence"/>
</dbReference>
<keyword evidence="1" id="KW-0560">Oxidoreductase</keyword>
<dbReference type="PANTHER" id="PTHR43237:SF4">
    <property type="entry name" value="NADP-DEPENDENT MALIC ENZYME"/>
    <property type="match status" value="1"/>
</dbReference>
<dbReference type="PANTHER" id="PTHR43237">
    <property type="entry name" value="NADP-DEPENDENT MALIC ENZYME"/>
    <property type="match status" value="1"/>
</dbReference>